<feature type="chain" id="PRO_5023006996" description="Secreted protein" evidence="1">
    <location>
        <begin position="25"/>
        <end position="148"/>
    </location>
</feature>
<dbReference type="Proteomes" id="UP000313359">
    <property type="component" value="Unassembled WGS sequence"/>
</dbReference>
<evidence type="ECO:0000313" key="3">
    <source>
        <dbReference type="Proteomes" id="UP000313359"/>
    </source>
</evidence>
<dbReference type="EMBL" id="ML122263">
    <property type="protein sequence ID" value="RPD61089.1"/>
    <property type="molecule type" value="Genomic_DNA"/>
</dbReference>
<keyword evidence="3" id="KW-1185">Reference proteome</keyword>
<evidence type="ECO:0008006" key="4">
    <source>
        <dbReference type="Google" id="ProtNLM"/>
    </source>
</evidence>
<proteinExistence type="predicted"/>
<keyword evidence="1" id="KW-0732">Signal</keyword>
<gene>
    <name evidence="2" type="ORF">L227DRAFT_574710</name>
</gene>
<reference evidence="2" key="1">
    <citation type="journal article" date="2018" name="Genome Biol. Evol.">
        <title>Genomics and development of Lentinus tigrinus, a white-rot wood-decaying mushroom with dimorphic fruiting bodies.</title>
        <authorList>
            <person name="Wu B."/>
            <person name="Xu Z."/>
            <person name="Knudson A."/>
            <person name="Carlson A."/>
            <person name="Chen N."/>
            <person name="Kovaka S."/>
            <person name="LaButti K."/>
            <person name="Lipzen A."/>
            <person name="Pennachio C."/>
            <person name="Riley R."/>
            <person name="Schakwitz W."/>
            <person name="Umezawa K."/>
            <person name="Ohm R.A."/>
            <person name="Grigoriev I.V."/>
            <person name="Nagy L.G."/>
            <person name="Gibbons J."/>
            <person name="Hibbett D."/>
        </authorList>
    </citation>
    <scope>NUCLEOTIDE SEQUENCE [LARGE SCALE GENOMIC DNA]</scope>
    <source>
        <strain evidence="2">ALCF2SS1-6</strain>
    </source>
</reference>
<feature type="signal peptide" evidence="1">
    <location>
        <begin position="1"/>
        <end position="24"/>
    </location>
</feature>
<evidence type="ECO:0000313" key="2">
    <source>
        <dbReference type="EMBL" id="RPD61089.1"/>
    </source>
</evidence>
<protein>
    <recommendedName>
        <fullName evidence="4">Secreted protein</fullName>
    </recommendedName>
</protein>
<sequence>MLCQIRPRRFSLLLLRTAVKWAHAEVVCHFAQSSAAPGTMAHRCSPVESASPMTTESSSCGYLSALVLLSMANVTATVECRHGRQPTQLRALRPKAMSTFTVRLGIGSLHAYSCRIVLLDIAVSSVGTTGILPDIETSELSYQPVLLC</sequence>
<organism evidence="2 3">
    <name type="scientific">Lentinus tigrinus ALCF2SS1-6</name>
    <dbReference type="NCBI Taxonomy" id="1328759"/>
    <lineage>
        <taxon>Eukaryota</taxon>
        <taxon>Fungi</taxon>
        <taxon>Dikarya</taxon>
        <taxon>Basidiomycota</taxon>
        <taxon>Agaricomycotina</taxon>
        <taxon>Agaricomycetes</taxon>
        <taxon>Polyporales</taxon>
        <taxon>Polyporaceae</taxon>
        <taxon>Lentinus</taxon>
    </lineage>
</organism>
<name>A0A5C2SD79_9APHY</name>
<accession>A0A5C2SD79</accession>
<evidence type="ECO:0000256" key="1">
    <source>
        <dbReference type="SAM" id="SignalP"/>
    </source>
</evidence>
<dbReference type="AlphaFoldDB" id="A0A5C2SD79"/>